<evidence type="ECO:0000256" key="1">
    <source>
        <dbReference type="SAM" id="MobiDB-lite"/>
    </source>
</evidence>
<evidence type="ECO:0000313" key="2">
    <source>
        <dbReference type="EMBL" id="MBW0496222.1"/>
    </source>
</evidence>
<evidence type="ECO:0000313" key="3">
    <source>
        <dbReference type="Proteomes" id="UP000765509"/>
    </source>
</evidence>
<feature type="compositionally biased region" description="Polar residues" evidence="1">
    <location>
        <begin position="61"/>
        <end position="78"/>
    </location>
</feature>
<dbReference type="Proteomes" id="UP000765509">
    <property type="component" value="Unassembled WGS sequence"/>
</dbReference>
<proteinExistence type="predicted"/>
<gene>
    <name evidence="2" type="ORF">O181_035937</name>
</gene>
<protein>
    <submittedName>
        <fullName evidence="2">Uncharacterized protein</fullName>
    </submittedName>
</protein>
<reference evidence="2" key="1">
    <citation type="submission" date="2021-03" db="EMBL/GenBank/DDBJ databases">
        <title>Draft genome sequence of rust myrtle Austropuccinia psidii MF-1, a brazilian biotype.</title>
        <authorList>
            <person name="Quecine M.C."/>
            <person name="Pachon D.M.R."/>
            <person name="Bonatelli M.L."/>
            <person name="Correr F.H."/>
            <person name="Franceschini L.M."/>
            <person name="Leite T.F."/>
            <person name="Margarido G.R.A."/>
            <person name="Almeida C.A."/>
            <person name="Ferrarezi J.A."/>
            <person name="Labate C.A."/>
        </authorList>
    </citation>
    <scope>NUCLEOTIDE SEQUENCE</scope>
    <source>
        <strain evidence="2">MF-1</strain>
    </source>
</reference>
<comment type="caution">
    <text evidence="2">The sequence shown here is derived from an EMBL/GenBank/DDBJ whole genome shotgun (WGS) entry which is preliminary data.</text>
</comment>
<dbReference type="EMBL" id="AVOT02013503">
    <property type="protein sequence ID" value="MBW0496222.1"/>
    <property type="molecule type" value="Genomic_DNA"/>
</dbReference>
<accession>A0A9Q3D662</accession>
<dbReference type="AlphaFoldDB" id="A0A9Q3D662"/>
<sequence length="166" mass="18020">MPCKQTLGQPTPDTSGTQWLEDLFQGKQPPFPFLISTFASSELTLPPFVEPSQHDEPPIPGTSQASDSQLPSHENNLTCEPEPEVAPTQSLEEPCACPSTPRSFIIINDTPIGTPTPWCPPVASKNPMVPSLPASSSPHSSNEALQEFNDWSPMLMFPQAIIHESC</sequence>
<keyword evidence="3" id="KW-1185">Reference proteome</keyword>
<name>A0A9Q3D662_9BASI</name>
<organism evidence="2 3">
    <name type="scientific">Austropuccinia psidii MF-1</name>
    <dbReference type="NCBI Taxonomy" id="1389203"/>
    <lineage>
        <taxon>Eukaryota</taxon>
        <taxon>Fungi</taxon>
        <taxon>Dikarya</taxon>
        <taxon>Basidiomycota</taxon>
        <taxon>Pucciniomycotina</taxon>
        <taxon>Pucciniomycetes</taxon>
        <taxon>Pucciniales</taxon>
        <taxon>Sphaerophragmiaceae</taxon>
        <taxon>Austropuccinia</taxon>
    </lineage>
</organism>
<feature type="region of interest" description="Disordered" evidence="1">
    <location>
        <begin position="45"/>
        <end position="96"/>
    </location>
</feature>